<evidence type="ECO:0000256" key="1">
    <source>
        <dbReference type="SAM" id="MobiDB-lite"/>
    </source>
</evidence>
<proteinExistence type="predicted"/>
<feature type="compositionally biased region" description="Basic and acidic residues" evidence="1">
    <location>
        <begin position="1"/>
        <end position="23"/>
    </location>
</feature>
<dbReference type="AlphaFoldDB" id="A0A0L8HSY4"/>
<sequence length="54" mass="6535">MEVGIPERKMKRKEQTCLRERPMPEYILQNGSDENKMGGKKEKRKRKKQLVFKK</sequence>
<feature type="compositionally biased region" description="Basic residues" evidence="1">
    <location>
        <begin position="41"/>
        <end position="54"/>
    </location>
</feature>
<reference evidence="2" key="1">
    <citation type="submission" date="2015-07" db="EMBL/GenBank/DDBJ databases">
        <title>MeaNS - Measles Nucleotide Surveillance Program.</title>
        <authorList>
            <person name="Tran T."/>
            <person name="Druce J."/>
        </authorList>
    </citation>
    <scope>NUCLEOTIDE SEQUENCE</scope>
    <source>
        <strain evidence="2">UCB-OBI-ISO-001</strain>
        <tissue evidence="2">Gonad</tissue>
    </source>
</reference>
<gene>
    <name evidence="2" type="ORF">OCBIM_22006831mg</name>
</gene>
<feature type="region of interest" description="Disordered" evidence="1">
    <location>
        <begin position="1"/>
        <end position="54"/>
    </location>
</feature>
<protein>
    <submittedName>
        <fullName evidence="2">Uncharacterized protein</fullName>
    </submittedName>
</protein>
<accession>A0A0L8HSY4</accession>
<organism evidence="2">
    <name type="scientific">Octopus bimaculoides</name>
    <name type="common">California two-spotted octopus</name>
    <dbReference type="NCBI Taxonomy" id="37653"/>
    <lineage>
        <taxon>Eukaryota</taxon>
        <taxon>Metazoa</taxon>
        <taxon>Spiralia</taxon>
        <taxon>Lophotrochozoa</taxon>
        <taxon>Mollusca</taxon>
        <taxon>Cephalopoda</taxon>
        <taxon>Coleoidea</taxon>
        <taxon>Octopodiformes</taxon>
        <taxon>Octopoda</taxon>
        <taxon>Incirrata</taxon>
        <taxon>Octopodidae</taxon>
        <taxon>Octopus</taxon>
    </lineage>
</organism>
<evidence type="ECO:0000313" key="2">
    <source>
        <dbReference type="EMBL" id="KOF92319.1"/>
    </source>
</evidence>
<name>A0A0L8HSY4_OCTBM</name>
<dbReference type="EMBL" id="KQ417358">
    <property type="protein sequence ID" value="KOF92319.1"/>
    <property type="molecule type" value="Genomic_DNA"/>
</dbReference>